<dbReference type="Gramene" id="OIW12139">
    <property type="protein sequence ID" value="OIW12139"/>
    <property type="gene ID" value="TanjilG_02360"/>
</dbReference>
<dbReference type="GO" id="GO:0004497">
    <property type="term" value="F:monooxygenase activity"/>
    <property type="evidence" value="ECO:0007669"/>
    <property type="project" value="UniProtKB-KW"/>
</dbReference>
<evidence type="ECO:0000313" key="8">
    <source>
        <dbReference type="Proteomes" id="UP000188354"/>
    </source>
</evidence>
<dbReference type="EMBL" id="CM007365">
    <property type="protein sequence ID" value="OIW12139.1"/>
    <property type="molecule type" value="Genomic_DNA"/>
</dbReference>
<dbReference type="AlphaFoldDB" id="A0A4P1RJD5"/>
<keyword evidence="1 6" id="KW-0349">Heme</keyword>
<keyword evidence="8" id="KW-1185">Reference proteome</keyword>
<organism evidence="7 8">
    <name type="scientific">Lupinus angustifolius</name>
    <name type="common">Narrow-leaved blue lupine</name>
    <dbReference type="NCBI Taxonomy" id="3871"/>
    <lineage>
        <taxon>Eukaryota</taxon>
        <taxon>Viridiplantae</taxon>
        <taxon>Streptophyta</taxon>
        <taxon>Embryophyta</taxon>
        <taxon>Tracheophyta</taxon>
        <taxon>Spermatophyta</taxon>
        <taxon>Magnoliopsida</taxon>
        <taxon>eudicotyledons</taxon>
        <taxon>Gunneridae</taxon>
        <taxon>Pentapetalae</taxon>
        <taxon>rosids</taxon>
        <taxon>fabids</taxon>
        <taxon>Fabales</taxon>
        <taxon>Fabaceae</taxon>
        <taxon>Papilionoideae</taxon>
        <taxon>50 kb inversion clade</taxon>
        <taxon>genistoids sensu lato</taxon>
        <taxon>core genistoids</taxon>
        <taxon>Genisteae</taxon>
        <taxon>Lupinus</taxon>
    </lineage>
</organism>
<evidence type="ECO:0000256" key="2">
    <source>
        <dbReference type="ARBA" id="ARBA00022723"/>
    </source>
</evidence>
<accession>A0A4P1RJD5</accession>
<gene>
    <name evidence="7" type="ORF">TanjilG_02360</name>
</gene>
<dbReference type="PANTHER" id="PTHR47947">
    <property type="entry name" value="CYTOCHROME P450 82C3-RELATED"/>
    <property type="match status" value="1"/>
</dbReference>
<proteinExistence type="predicted"/>
<evidence type="ECO:0000256" key="6">
    <source>
        <dbReference type="PIRSR" id="PIRSR602401-1"/>
    </source>
</evidence>
<protein>
    <recommendedName>
        <fullName evidence="9">Cytochrome P450</fullName>
    </recommendedName>
</protein>
<evidence type="ECO:0000256" key="5">
    <source>
        <dbReference type="ARBA" id="ARBA00023033"/>
    </source>
</evidence>
<evidence type="ECO:0000256" key="1">
    <source>
        <dbReference type="ARBA" id="ARBA00022617"/>
    </source>
</evidence>
<dbReference type="SUPFAM" id="SSF48264">
    <property type="entry name" value="Cytochrome P450"/>
    <property type="match status" value="1"/>
</dbReference>
<dbReference type="InterPro" id="IPR002401">
    <property type="entry name" value="Cyt_P450_E_grp-I"/>
</dbReference>
<feature type="binding site" description="axial binding residue" evidence="6">
    <location>
        <position position="89"/>
    </location>
    <ligand>
        <name>heme</name>
        <dbReference type="ChEBI" id="CHEBI:30413"/>
    </ligand>
    <ligandPart>
        <name>Fe</name>
        <dbReference type="ChEBI" id="CHEBI:18248"/>
    </ligandPart>
</feature>
<dbReference type="InterPro" id="IPR036396">
    <property type="entry name" value="Cyt_P450_sf"/>
</dbReference>
<dbReference type="Gene3D" id="1.10.630.10">
    <property type="entry name" value="Cytochrome P450"/>
    <property type="match status" value="1"/>
</dbReference>
<dbReference type="Pfam" id="PF00067">
    <property type="entry name" value="p450"/>
    <property type="match status" value="1"/>
</dbReference>
<name>A0A4P1RJD5_LUPAN</name>
<sequence length="131" mass="14588">MIKKTMRIHLTGPSIVRHSTQDCNIDGYCILARTTLFVKVWAIGRDTNNWNNPLEFQPERFLNKEGVSPLDLKGQNFELLSFGVGRRSCPSVSLALHIIHTAPANMIPCFECKVGEEGNESVDMKEGPGMA</sequence>
<dbReference type="STRING" id="3871.A0A4P1RJD5"/>
<evidence type="ECO:0008006" key="9">
    <source>
        <dbReference type="Google" id="ProtNLM"/>
    </source>
</evidence>
<evidence type="ECO:0000256" key="4">
    <source>
        <dbReference type="ARBA" id="ARBA00023004"/>
    </source>
</evidence>
<reference evidence="7 8" key="1">
    <citation type="journal article" date="2017" name="Plant Biotechnol. J.">
        <title>A comprehensive draft genome sequence for lupin (Lupinus angustifolius), an emerging health food: insights into plant-microbe interactions and legume evolution.</title>
        <authorList>
            <person name="Hane J.K."/>
            <person name="Ming Y."/>
            <person name="Kamphuis L.G."/>
            <person name="Nelson M.N."/>
            <person name="Garg G."/>
            <person name="Atkins C.A."/>
            <person name="Bayer P.E."/>
            <person name="Bravo A."/>
            <person name="Bringans S."/>
            <person name="Cannon S."/>
            <person name="Edwards D."/>
            <person name="Foley R."/>
            <person name="Gao L.L."/>
            <person name="Harrison M.J."/>
            <person name="Huang W."/>
            <person name="Hurgobin B."/>
            <person name="Li S."/>
            <person name="Liu C.W."/>
            <person name="McGrath A."/>
            <person name="Morahan G."/>
            <person name="Murray J."/>
            <person name="Weller J."/>
            <person name="Jian J."/>
            <person name="Singh K.B."/>
        </authorList>
    </citation>
    <scope>NUCLEOTIDE SEQUENCE [LARGE SCALE GENOMIC DNA]</scope>
    <source>
        <strain evidence="8">cv. Tanjil</strain>
        <tissue evidence="7">Whole plant</tissue>
    </source>
</reference>
<keyword evidence="5" id="KW-0503">Monooxygenase</keyword>
<dbReference type="GO" id="GO:0020037">
    <property type="term" value="F:heme binding"/>
    <property type="evidence" value="ECO:0007669"/>
    <property type="project" value="InterPro"/>
</dbReference>
<dbReference type="GO" id="GO:0016705">
    <property type="term" value="F:oxidoreductase activity, acting on paired donors, with incorporation or reduction of molecular oxygen"/>
    <property type="evidence" value="ECO:0007669"/>
    <property type="project" value="InterPro"/>
</dbReference>
<evidence type="ECO:0000256" key="3">
    <source>
        <dbReference type="ARBA" id="ARBA00023002"/>
    </source>
</evidence>
<keyword evidence="2 6" id="KW-0479">Metal-binding</keyword>
<keyword evidence="4 6" id="KW-0408">Iron</keyword>
<dbReference type="InterPro" id="IPR001128">
    <property type="entry name" value="Cyt_P450"/>
</dbReference>
<dbReference type="InterPro" id="IPR050651">
    <property type="entry name" value="Plant_Cytochrome_P450_Monoox"/>
</dbReference>
<comment type="cofactor">
    <cofactor evidence="6">
        <name>heme</name>
        <dbReference type="ChEBI" id="CHEBI:30413"/>
    </cofactor>
</comment>
<keyword evidence="3" id="KW-0560">Oxidoreductase</keyword>
<dbReference type="PRINTS" id="PR00463">
    <property type="entry name" value="EP450I"/>
</dbReference>
<dbReference type="GO" id="GO:0005506">
    <property type="term" value="F:iron ion binding"/>
    <property type="evidence" value="ECO:0007669"/>
    <property type="project" value="InterPro"/>
</dbReference>
<dbReference type="Proteomes" id="UP000188354">
    <property type="component" value="Chromosome LG05"/>
</dbReference>
<evidence type="ECO:0000313" key="7">
    <source>
        <dbReference type="EMBL" id="OIW12139.1"/>
    </source>
</evidence>